<dbReference type="AlphaFoldDB" id="A0A1L9T8Z7"/>
<name>A0A1L9T8Z7_9EURO</name>
<dbReference type="GeneID" id="63756114"/>
<evidence type="ECO:0000313" key="2">
    <source>
        <dbReference type="Proteomes" id="UP000184356"/>
    </source>
</evidence>
<protein>
    <submittedName>
        <fullName evidence="1">Uncharacterized protein</fullName>
    </submittedName>
</protein>
<proteinExistence type="predicted"/>
<reference evidence="2" key="1">
    <citation type="journal article" date="2017" name="Genome Biol.">
        <title>Comparative genomics reveals high biological diversity and specific adaptations in the industrially and medically important fungal genus Aspergillus.</title>
        <authorList>
            <person name="de Vries R.P."/>
            <person name="Riley R."/>
            <person name="Wiebenga A."/>
            <person name="Aguilar-Osorio G."/>
            <person name="Amillis S."/>
            <person name="Uchima C.A."/>
            <person name="Anderluh G."/>
            <person name="Asadollahi M."/>
            <person name="Askin M."/>
            <person name="Barry K."/>
            <person name="Battaglia E."/>
            <person name="Bayram O."/>
            <person name="Benocci T."/>
            <person name="Braus-Stromeyer S.A."/>
            <person name="Caldana C."/>
            <person name="Canovas D."/>
            <person name="Cerqueira G.C."/>
            <person name="Chen F."/>
            <person name="Chen W."/>
            <person name="Choi C."/>
            <person name="Clum A."/>
            <person name="Dos Santos R.A."/>
            <person name="Damasio A.R."/>
            <person name="Diallinas G."/>
            <person name="Emri T."/>
            <person name="Fekete E."/>
            <person name="Flipphi M."/>
            <person name="Freyberg S."/>
            <person name="Gallo A."/>
            <person name="Gournas C."/>
            <person name="Habgood R."/>
            <person name="Hainaut M."/>
            <person name="Harispe M.L."/>
            <person name="Henrissat B."/>
            <person name="Hilden K.S."/>
            <person name="Hope R."/>
            <person name="Hossain A."/>
            <person name="Karabika E."/>
            <person name="Karaffa L."/>
            <person name="Karanyi Z."/>
            <person name="Krasevec N."/>
            <person name="Kuo A."/>
            <person name="Kusch H."/>
            <person name="LaButti K."/>
            <person name="Lagendijk E.L."/>
            <person name="Lapidus A."/>
            <person name="Levasseur A."/>
            <person name="Lindquist E."/>
            <person name="Lipzen A."/>
            <person name="Logrieco A.F."/>
            <person name="MacCabe A."/>
            <person name="Maekelae M.R."/>
            <person name="Malavazi I."/>
            <person name="Melin P."/>
            <person name="Meyer V."/>
            <person name="Mielnichuk N."/>
            <person name="Miskei M."/>
            <person name="Molnar A.P."/>
            <person name="Mule G."/>
            <person name="Ngan C.Y."/>
            <person name="Orejas M."/>
            <person name="Orosz E."/>
            <person name="Ouedraogo J.P."/>
            <person name="Overkamp K.M."/>
            <person name="Park H.-S."/>
            <person name="Perrone G."/>
            <person name="Piumi F."/>
            <person name="Punt P.J."/>
            <person name="Ram A.F."/>
            <person name="Ramon A."/>
            <person name="Rauscher S."/>
            <person name="Record E."/>
            <person name="Riano-Pachon D.M."/>
            <person name="Robert V."/>
            <person name="Roehrig J."/>
            <person name="Ruller R."/>
            <person name="Salamov A."/>
            <person name="Salih N.S."/>
            <person name="Samson R.A."/>
            <person name="Sandor E."/>
            <person name="Sanguinetti M."/>
            <person name="Schuetze T."/>
            <person name="Sepcic K."/>
            <person name="Shelest E."/>
            <person name="Sherlock G."/>
            <person name="Sophianopoulou V."/>
            <person name="Squina F.M."/>
            <person name="Sun H."/>
            <person name="Susca A."/>
            <person name="Todd R.B."/>
            <person name="Tsang A."/>
            <person name="Unkles S.E."/>
            <person name="van de Wiele N."/>
            <person name="van Rossen-Uffink D."/>
            <person name="Oliveira J.V."/>
            <person name="Vesth T.C."/>
            <person name="Visser J."/>
            <person name="Yu J.-H."/>
            <person name="Zhou M."/>
            <person name="Andersen M.R."/>
            <person name="Archer D.B."/>
            <person name="Baker S.E."/>
            <person name="Benoit I."/>
            <person name="Brakhage A.A."/>
            <person name="Braus G.H."/>
            <person name="Fischer R."/>
            <person name="Frisvad J.C."/>
            <person name="Goldman G.H."/>
            <person name="Houbraken J."/>
            <person name="Oakley B."/>
            <person name="Pocsi I."/>
            <person name="Scazzocchio C."/>
            <person name="Seiboth B."/>
            <person name="vanKuyk P.A."/>
            <person name="Wortman J."/>
            <person name="Dyer P.S."/>
            <person name="Grigoriev I.V."/>
        </authorList>
    </citation>
    <scope>NUCLEOTIDE SEQUENCE [LARGE SCALE GENOMIC DNA]</scope>
    <source>
        <strain evidence="2">CBS 593.65</strain>
    </source>
</reference>
<gene>
    <name evidence="1" type="ORF">ASPSYDRAFT_1158128</name>
</gene>
<accession>A0A1L9T8Z7</accession>
<organism evidence="1 2">
    <name type="scientific">Aspergillus sydowii CBS 593.65</name>
    <dbReference type="NCBI Taxonomy" id="1036612"/>
    <lineage>
        <taxon>Eukaryota</taxon>
        <taxon>Fungi</taxon>
        <taxon>Dikarya</taxon>
        <taxon>Ascomycota</taxon>
        <taxon>Pezizomycotina</taxon>
        <taxon>Eurotiomycetes</taxon>
        <taxon>Eurotiomycetidae</taxon>
        <taxon>Eurotiales</taxon>
        <taxon>Aspergillaceae</taxon>
        <taxon>Aspergillus</taxon>
        <taxon>Aspergillus subgen. Nidulantes</taxon>
    </lineage>
</organism>
<keyword evidence="2" id="KW-1185">Reference proteome</keyword>
<sequence length="161" mass="17880">LENQSAKTPVIIDVDWRSDHSGPFFLSPGAFWLGQQSGISVADRPRNAWSIWVGILTCQSTGLVSRRMVDVGRQYRGRRYSLAVDDHWPPSSQLYCPGRGIATTHRERPDLAPPNAGLGPRCSPAASPLICSRRQIDKAIATRGVRGTKTDWCDILRVENR</sequence>
<dbReference type="EMBL" id="KV878591">
    <property type="protein sequence ID" value="OJJ55909.1"/>
    <property type="molecule type" value="Genomic_DNA"/>
</dbReference>
<dbReference type="VEuPathDB" id="FungiDB:ASPSYDRAFT_1158128"/>
<dbReference type="Proteomes" id="UP000184356">
    <property type="component" value="Unassembled WGS sequence"/>
</dbReference>
<feature type="non-terminal residue" evidence="1">
    <location>
        <position position="1"/>
    </location>
</feature>
<dbReference type="OrthoDB" id="10598129at2759"/>
<dbReference type="RefSeq" id="XP_040699715.1">
    <property type="nucleotide sequence ID" value="XM_040840041.1"/>
</dbReference>
<evidence type="ECO:0000313" key="1">
    <source>
        <dbReference type="EMBL" id="OJJ55909.1"/>
    </source>
</evidence>